<evidence type="ECO:0000313" key="2">
    <source>
        <dbReference type="Proteomes" id="UP000268093"/>
    </source>
</evidence>
<sequence length="111" mass="12442">MYGSYSHPLSCYQNTSAINSALTRMQIQQSIADSIEIYNDTAQSVCDLLHSVGPDGSIDLCHQDKFNLDLLLMSYLGGHSHTHCGKEKFPGMTISYVLMEMLEERQDHQEG</sequence>
<dbReference type="EMBL" id="RBNI01008969">
    <property type="protein sequence ID" value="RUP44405.1"/>
    <property type="molecule type" value="Genomic_DNA"/>
</dbReference>
<reference evidence="1 2" key="1">
    <citation type="journal article" date="2018" name="New Phytol.">
        <title>Phylogenomics of Endogonaceae and evolution of mycorrhizas within Mucoromycota.</title>
        <authorList>
            <person name="Chang Y."/>
            <person name="Desiro A."/>
            <person name="Na H."/>
            <person name="Sandor L."/>
            <person name="Lipzen A."/>
            <person name="Clum A."/>
            <person name="Barry K."/>
            <person name="Grigoriev I.V."/>
            <person name="Martin F.M."/>
            <person name="Stajich J.E."/>
            <person name="Smith M.E."/>
            <person name="Bonito G."/>
            <person name="Spatafora J.W."/>
        </authorList>
    </citation>
    <scope>NUCLEOTIDE SEQUENCE [LARGE SCALE GENOMIC DNA]</scope>
    <source>
        <strain evidence="1 2">GMNB39</strain>
    </source>
</reference>
<accession>A0A433D0P0</accession>
<organism evidence="1 2">
    <name type="scientific">Jimgerdemannia flammicorona</name>
    <dbReference type="NCBI Taxonomy" id="994334"/>
    <lineage>
        <taxon>Eukaryota</taxon>
        <taxon>Fungi</taxon>
        <taxon>Fungi incertae sedis</taxon>
        <taxon>Mucoromycota</taxon>
        <taxon>Mucoromycotina</taxon>
        <taxon>Endogonomycetes</taxon>
        <taxon>Endogonales</taxon>
        <taxon>Endogonaceae</taxon>
        <taxon>Jimgerdemannia</taxon>
    </lineage>
</organism>
<gene>
    <name evidence="1" type="ORF">BC936DRAFT_149499</name>
</gene>
<comment type="caution">
    <text evidence="1">The sequence shown here is derived from an EMBL/GenBank/DDBJ whole genome shotgun (WGS) entry which is preliminary data.</text>
</comment>
<proteinExistence type="predicted"/>
<protein>
    <submittedName>
        <fullName evidence="1">Uncharacterized protein</fullName>
    </submittedName>
</protein>
<dbReference type="OrthoDB" id="10252157at2759"/>
<dbReference type="Proteomes" id="UP000268093">
    <property type="component" value="Unassembled WGS sequence"/>
</dbReference>
<name>A0A433D0P0_9FUNG</name>
<dbReference type="AlphaFoldDB" id="A0A433D0P0"/>
<keyword evidence="2" id="KW-1185">Reference proteome</keyword>
<evidence type="ECO:0000313" key="1">
    <source>
        <dbReference type="EMBL" id="RUP44405.1"/>
    </source>
</evidence>